<gene>
    <name evidence="2" type="ORF">RT717_22265</name>
</gene>
<dbReference type="SUPFAM" id="SSF51735">
    <property type="entry name" value="NAD(P)-binding Rossmann-fold domains"/>
    <property type="match status" value="1"/>
</dbReference>
<name>A0ABZ0IMR6_9BACT</name>
<dbReference type="RefSeq" id="WP_317488557.1">
    <property type="nucleotide sequence ID" value="NZ_CP136051.1"/>
</dbReference>
<accession>A0ABZ0IMR6</accession>
<dbReference type="InterPro" id="IPR036291">
    <property type="entry name" value="NAD(P)-bd_dom_sf"/>
</dbReference>
<reference evidence="2 3" key="1">
    <citation type="journal article" date="2023" name="Microbiol. Resour. Announc.">
        <title>Complete Genome Sequence of Imperialibacter roseus strain P4T.</title>
        <authorList>
            <person name="Tizabi D.R."/>
            <person name="Bachvaroff T."/>
            <person name="Hill R.T."/>
        </authorList>
    </citation>
    <scope>NUCLEOTIDE SEQUENCE [LARGE SCALE GENOMIC DNA]</scope>
    <source>
        <strain evidence="2 3">P4T</strain>
    </source>
</reference>
<sequence length="262" mass="27524">MDLDLKGRKALVCGSTQGIGLASAVELARLGAEVTLLARNETAMKKIVASLAAENGQSHNYLSADFSSPSSVEVAVTAAINRGARYDILINNTGGPPGGPLLDANYSQVFDAMEAHLHCNHILVQKLSQGMKEKKFGRIVNVISTSVKIPISGLGVSNTVRGAVASWAKTLSLELAPFGVTVNNVLPGFTETERLFSLIRTKAEKEGKSEEEVARSMRMEAPAGRFGTPEEIASLVAFLATPAAAYINGTSIPVDGGRTGSI</sequence>
<evidence type="ECO:0000313" key="3">
    <source>
        <dbReference type="Proteomes" id="UP001302349"/>
    </source>
</evidence>
<dbReference type="PANTHER" id="PTHR42879">
    <property type="entry name" value="3-OXOACYL-(ACYL-CARRIER-PROTEIN) REDUCTASE"/>
    <property type="match status" value="1"/>
</dbReference>
<evidence type="ECO:0000256" key="1">
    <source>
        <dbReference type="ARBA" id="ARBA00006484"/>
    </source>
</evidence>
<keyword evidence="3" id="KW-1185">Reference proteome</keyword>
<comment type="similarity">
    <text evidence="1">Belongs to the short-chain dehydrogenases/reductases (SDR) family.</text>
</comment>
<dbReference type="EMBL" id="CP136051">
    <property type="protein sequence ID" value="WOK05802.1"/>
    <property type="molecule type" value="Genomic_DNA"/>
</dbReference>
<evidence type="ECO:0000313" key="2">
    <source>
        <dbReference type="EMBL" id="WOK05802.1"/>
    </source>
</evidence>
<protein>
    <submittedName>
        <fullName evidence="2">SDR family oxidoreductase</fullName>
    </submittedName>
</protein>
<dbReference type="PANTHER" id="PTHR42879:SF6">
    <property type="entry name" value="NADPH-DEPENDENT REDUCTASE BACG"/>
    <property type="match status" value="1"/>
</dbReference>
<organism evidence="2 3">
    <name type="scientific">Imperialibacter roseus</name>
    <dbReference type="NCBI Taxonomy" id="1324217"/>
    <lineage>
        <taxon>Bacteria</taxon>
        <taxon>Pseudomonadati</taxon>
        <taxon>Bacteroidota</taxon>
        <taxon>Cytophagia</taxon>
        <taxon>Cytophagales</taxon>
        <taxon>Flammeovirgaceae</taxon>
        <taxon>Imperialibacter</taxon>
    </lineage>
</organism>
<dbReference type="InterPro" id="IPR050259">
    <property type="entry name" value="SDR"/>
</dbReference>
<dbReference type="InterPro" id="IPR002347">
    <property type="entry name" value="SDR_fam"/>
</dbReference>
<dbReference type="CDD" id="cd05344">
    <property type="entry name" value="BKR_like_SDR_like"/>
    <property type="match status" value="1"/>
</dbReference>
<dbReference type="PRINTS" id="PR00081">
    <property type="entry name" value="GDHRDH"/>
</dbReference>
<dbReference type="Pfam" id="PF13561">
    <property type="entry name" value="adh_short_C2"/>
    <property type="match status" value="1"/>
</dbReference>
<dbReference type="Gene3D" id="3.40.50.720">
    <property type="entry name" value="NAD(P)-binding Rossmann-like Domain"/>
    <property type="match status" value="1"/>
</dbReference>
<proteinExistence type="inferred from homology"/>
<dbReference type="Proteomes" id="UP001302349">
    <property type="component" value="Chromosome"/>
</dbReference>